<evidence type="ECO:0000313" key="2">
    <source>
        <dbReference type="EMBL" id="CAG7826371.1"/>
    </source>
</evidence>
<gene>
    <name evidence="2" type="ORF">AFUS01_LOCUS36425</name>
</gene>
<evidence type="ECO:0000256" key="1">
    <source>
        <dbReference type="SAM" id="Coils"/>
    </source>
</evidence>
<reference evidence="2" key="1">
    <citation type="submission" date="2021-06" db="EMBL/GenBank/DDBJ databases">
        <authorList>
            <person name="Hodson N. C."/>
            <person name="Mongue J. A."/>
            <person name="Jaron S. K."/>
        </authorList>
    </citation>
    <scope>NUCLEOTIDE SEQUENCE</scope>
</reference>
<evidence type="ECO:0000313" key="3">
    <source>
        <dbReference type="Proteomes" id="UP000708208"/>
    </source>
</evidence>
<protein>
    <submittedName>
        <fullName evidence="2">Uncharacterized protein</fullName>
    </submittedName>
</protein>
<feature type="non-terminal residue" evidence="2">
    <location>
        <position position="119"/>
    </location>
</feature>
<dbReference type="AlphaFoldDB" id="A0A8J2L510"/>
<keyword evidence="1" id="KW-0175">Coiled coil</keyword>
<dbReference type="EMBL" id="CAJVCH010539547">
    <property type="protein sequence ID" value="CAG7826371.1"/>
    <property type="molecule type" value="Genomic_DNA"/>
</dbReference>
<accession>A0A8J2L510</accession>
<organism evidence="2 3">
    <name type="scientific">Allacma fusca</name>
    <dbReference type="NCBI Taxonomy" id="39272"/>
    <lineage>
        <taxon>Eukaryota</taxon>
        <taxon>Metazoa</taxon>
        <taxon>Ecdysozoa</taxon>
        <taxon>Arthropoda</taxon>
        <taxon>Hexapoda</taxon>
        <taxon>Collembola</taxon>
        <taxon>Symphypleona</taxon>
        <taxon>Sminthuridae</taxon>
        <taxon>Allacma</taxon>
    </lineage>
</organism>
<dbReference type="Proteomes" id="UP000708208">
    <property type="component" value="Unassembled WGS sequence"/>
</dbReference>
<dbReference type="OrthoDB" id="31183at2759"/>
<sequence length="119" mass="13529">ATETDAAFSQSLISAHKKLGRPHDEHAVTNFRVQAVNKALSKAQATLAAWESNKQMIKKKPPKAFLKDTIFARTLLLRFHDDDKEVVLVLLQVKKLFNPYVFHLNFVMTVCLPFLPLDL</sequence>
<comment type="caution">
    <text evidence="2">The sequence shown here is derived from an EMBL/GenBank/DDBJ whole genome shotgun (WGS) entry which is preliminary data.</text>
</comment>
<feature type="non-terminal residue" evidence="2">
    <location>
        <position position="1"/>
    </location>
</feature>
<proteinExistence type="predicted"/>
<feature type="coiled-coil region" evidence="1">
    <location>
        <begin position="33"/>
        <end position="60"/>
    </location>
</feature>
<name>A0A8J2L510_9HEXA</name>
<keyword evidence="3" id="KW-1185">Reference proteome</keyword>